<dbReference type="EMBL" id="MN740601">
    <property type="protein sequence ID" value="QHS78615.1"/>
    <property type="molecule type" value="Genomic_DNA"/>
</dbReference>
<feature type="compositionally biased region" description="Low complexity" evidence="1">
    <location>
        <begin position="126"/>
        <end position="152"/>
    </location>
</feature>
<evidence type="ECO:0000313" key="2">
    <source>
        <dbReference type="EMBL" id="QHS78615.1"/>
    </source>
</evidence>
<dbReference type="SUPFAM" id="SSF100895">
    <property type="entry name" value="Kazal-type serine protease inhibitors"/>
    <property type="match status" value="1"/>
</dbReference>
<protein>
    <recommendedName>
        <fullName evidence="3">Kazal-like domain-containing protein</fullName>
    </recommendedName>
</protein>
<proteinExistence type="predicted"/>
<organism evidence="2">
    <name type="scientific">viral metagenome</name>
    <dbReference type="NCBI Taxonomy" id="1070528"/>
    <lineage>
        <taxon>unclassified sequences</taxon>
        <taxon>metagenomes</taxon>
        <taxon>organismal metagenomes</taxon>
    </lineage>
</organism>
<reference evidence="2" key="1">
    <citation type="journal article" date="2020" name="Nature">
        <title>Giant virus diversity and host interactions through global metagenomics.</title>
        <authorList>
            <person name="Schulz F."/>
            <person name="Roux S."/>
            <person name="Paez-Espino D."/>
            <person name="Jungbluth S."/>
            <person name="Walsh D.A."/>
            <person name="Denef V.J."/>
            <person name="McMahon K.D."/>
            <person name="Konstantinidis K.T."/>
            <person name="Eloe-Fadrosh E.A."/>
            <person name="Kyrpides N.C."/>
            <person name="Woyke T."/>
        </authorList>
    </citation>
    <scope>NUCLEOTIDE SEQUENCE</scope>
    <source>
        <strain evidence="2">GVMAG-S-1024976-23</strain>
    </source>
</reference>
<feature type="compositionally biased region" description="Polar residues" evidence="1">
    <location>
        <begin position="153"/>
        <end position="166"/>
    </location>
</feature>
<evidence type="ECO:0000256" key="1">
    <source>
        <dbReference type="SAM" id="MobiDB-lite"/>
    </source>
</evidence>
<sequence length="292" mass="32821">MIELLLVVLIAVISVSVYAYAYYILKFRDDTKHCPPCEPCPVPVPCPTEVDTKVDVPNYDSEITESDESVQPNDTEPTPCPANWAPVCAEGMTYGNACKASQAGHNNWKQGKCNTSPYVGNDENDTNNTNNDTSPDSENINDANDDNLNIENGNSTNEDNYNSNSEIKYGDDTELGIGESKQECKIMCNLCRTRNFEHCDEVYGNDCIKCNELNDLNNVSNNPDEVCINKINDIWRNNLGWVPSQAILNHQITYCKAPEISDTQLEQALVQRFERMKRGEEVNWTTIQNENN</sequence>
<dbReference type="InterPro" id="IPR036058">
    <property type="entry name" value="Kazal_dom_sf"/>
</dbReference>
<name>A0A6C0AGX6_9ZZZZ</name>
<feature type="region of interest" description="Disordered" evidence="1">
    <location>
        <begin position="114"/>
        <end position="167"/>
    </location>
</feature>
<evidence type="ECO:0008006" key="3">
    <source>
        <dbReference type="Google" id="ProtNLM"/>
    </source>
</evidence>
<accession>A0A6C0AGX6</accession>
<dbReference type="AlphaFoldDB" id="A0A6C0AGX6"/>
<dbReference type="Gene3D" id="3.30.60.30">
    <property type="match status" value="1"/>
</dbReference>